<keyword evidence="4" id="KW-1185">Reference proteome</keyword>
<feature type="compositionally biased region" description="Polar residues" evidence="1">
    <location>
        <begin position="1"/>
        <end position="15"/>
    </location>
</feature>
<protein>
    <recommendedName>
        <fullName evidence="5">Fucose-specific lectin</fullName>
    </recommendedName>
</protein>
<organism evidence="3 4">
    <name type="scientific">Massarina eburnea CBS 473.64</name>
    <dbReference type="NCBI Taxonomy" id="1395130"/>
    <lineage>
        <taxon>Eukaryota</taxon>
        <taxon>Fungi</taxon>
        <taxon>Dikarya</taxon>
        <taxon>Ascomycota</taxon>
        <taxon>Pezizomycotina</taxon>
        <taxon>Dothideomycetes</taxon>
        <taxon>Pleosporomycetidae</taxon>
        <taxon>Pleosporales</taxon>
        <taxon>Massarineae</taxon>
        <taxon>Massarinaceae</taxon>
        <taxon>Massarina</taxon>
    </lineage>
</organism>
<keyword evidence="2" id="KW-0812">Transmembrane</keyword>
<keyword evidence="2" id="KW-0472">Membrane</keyword>
<proteinExistence type="predicted"/>
<sequence length="542" mass="59406">MSPMSSPELTSTSPIQRYASPMSETSETMDNPPPMVTEATNEGFHPSQQKYNSQQYYSAPEVVGQAPPRYGSPPVGYPGDNFHSDGNPSAGYYDKGQPTQESTAVPTERPSEWRILGMKKRTFYIALFGIILLVLLIAGLAAGLAIGLKKKSSNNQVIQDPFCASQPEYCIGGSLNADYYSNKGAFNGTGIALAGESWNLGQRRIFTLYFQHHTGDIRSMQYGNDHLWVGGDKTNTIATDAKNATAISAVAYVLNNTGWFHLFYIGKDGNMKQVSQNNITNQWEAGELNAMNLKAYDSPMVGLQACWKGNYYGDPDFLNVPGASANSSRTSAVSAINLWYASSATTFEQYSWINGQDTWKKLDAWQGKNGHAGVGCYSWDDRSTSTYTMMVNSGNDTEIWWRDTNTNATSTDEHPINSWKNTASGAIPGVYPATSMGFTTYLYAQMADLTINGYNVMYQSENTYINSTGSFTITDPGGVVRGLAGTHLTCTSYTEFMDEARKIPAWDSLYVFFQTGGDDITAFTRPITGGQWTKAPLNITDA</sequence>
<accession>A0A6A6RST3</accession>
<dbReference type="Proteomes" id="UP000799753">
    <property type="component" value="Unassembled WGS sequence"/>
</dbReference>
<evidence type="ECO:0000256" key="1">
    <source>
        <dbReference type="SAM" id="MobiDB-lite"/>
    </source>
</evidence>
<dbReference type="EMBL" id="MU006789">
    <property type="protein sequence ID" value="KAF2638659.1"/>
    <property type="molecule type" value="Genomic_DNA"/>
</dbReference>
<dbReference type="SUPFAM" id="SSF89372">
    <property type="entry name" value="Fucose-specific lectin"/>
    <property type="match status" value="1"/>
</dbReference>
<evidence type="ECO:0000313" key="3">
    <source>
        <dbReference type="EMBL" id="KAF2638659.1"/>
    </source>
</evidence>
<evidence type="ECO:0000256" key="2">
    <source>
        <dbReference type="SAM" id="Phobius"/>
    </source>
</evidence>
<feature type="region of interest" description="Disordered" evidence="1">
    <location>
        <begin position="1"/>
        <end position="106"/>
    </location>
</feature>
<gene>
    <name evidence="3" type="ORF">P280DRAFT_481998</name>
</gene>
<keyword evidence="2" id="KW-1133">Transmembrane helix</keyword>
<name>A0A6A6RST3_9PLEO</name>
<dbReference type="OrthoDB" id="3923199at2759"/>
<feature type="compositionally biased region" description="Low complexity" evidence="1">
    <location>
        <begin position="47"/>
        <end position="58"/>
    </location>
</feature>
<dbReference type="Gene3D" id="2.120.10.70">
    <property type="entry name" value="Fucose-specific lectin"/>
    <property type="match status" value="1"/>
</dbReference>
<reference evidence="3" key="1">
    <citation type="journal article" date="2020" name="Stud. Mycol.">
        <title>101 Dothideomycetes genomes: a test case for predicting lifestyles and emergence of pathogens.</title>
        <authorList>
            <person name="Haridas S."/>
            <person name="Albert R."/>
            <person name="Binder M."/>
            <person name="Bloem J."/>
            <person name="Labutti K."/>
            <person name="Salamov A."/>
            <person name="Andreopoulos B."/>
            <person name="Baker S."/>
            <person name="Barry K."/>
            <person name="Bills G."/>
            <person name="Bluhm B."/>
            <person name="Cannon C."/>
            <person name="Castanera R."/>
            <person name="Culley D."/>
            <person name="Daum C."/>
            <person name="Ezra D."/>
            <person name="Gonzalez J."/>
            <person name="Henrissat B."/>
            <person name="Kuo A."/>
            <person name="Liang C."/>
            <person name="Lipzen A."/>
            <person name="Lutzoni F."/>
            <person name="Magnuson J."/>
            <person name="Mondo S."/>
            <person name="Nolan M."/>
            <person name="Ohm R."/>
            <person name="Pangilinan J."/>
            <person name="Park H.-J."/>
            <person name="Ramirez L."/>
            <person name="Alfaro M."/>
            <person name="Sun H."/>
            <person name="Tritt A."/>
            <person name="Yoshinaga Y."/>
            <person name="Zwiers L.-H."/>
            <person name="Turgeon B."/>
            <person name="Goodwin S."/>
            <person name="Spatafora J."/>
            <person name="Crous P."/>
            <person name="Grigoriev I."/>
        </authorList>
    </citation>
    <scope>NUCLEOTIDE SEQUENCE</scope>
    <source>
        <strain evidence="3">CBS 473.64</strain>
    </source>
</reference>
<evidence type="ECO:0000313" key="4">
    <source>
        <dbReference type="Proteomes" id="UP000799753"/>
    </source>
</evidence>
<feature type="transmembrane region" description="Helical" evidence="2">
    <location>
        <begin position="123"/>
        <end position="148"/>
    </location>
</feature>
<dbReference type="AlphaFoldDB" id="A0A6A6RST3"/>
<evidence type="ECO:0008006" key="5">
    <source>
        <dbReference type="Google" id="ProtNLM"/>
    </source>
</evidence>